<evidence type="ECO:0000313" key="2">
    <source>
        <dbReference type="Proteomes" id="UP000422108"/>
    </source>
</evidence>
<proteinExistence type="predicted"/>
<dbReference type="EMBL" id="AP021879">
    <property type="protein sequence ID" value="BBO92044.1"/>
    <property type="molecule type" value="Genomic_DNA"/>
</dbReference>
<evidence type="ECO:0000313" key="1">
    <source>
        <dbReference type="EMBL" id="BBO92044.1"/>
    </source>
</evidence>
<gene>
    <name evidence="1" type="ORF">DSCOOX_52240</name>
</gene>
<protein>
    <submittedName>
        <fullName evidence="1">Uncharacterized protein</fullName>
    </submittedName>
</protein>
<sequence length="72" mass="8369">MSSEKATESMTECVCPLCGKHHRIRIYYTGRGTPRIFCDYCRWHRIVSHDVDDEAYVVALNKLDDDASLRYA</sequence>
<keyword evidence="2" id="KW-1185">Reference proteome</keyword>
<dbReference type="Proteomes" id="UP000422108">
    <property type="component" value="Chromosome"/>
</dbReference>
<accession>A0A5K8AK60</accession>
<dbReference type="AlphaFoldDB" id="A0A5K8AK60"/>
<organism evidence="1 2">
    <name type="scientific">Desulfosarcina ovata subsp. ovata</name>
    <dbReference type="NCBI Taxonomy" id="2752305"/>
    <lineage>
        <taxon>Bacteria</taxon>
        <taxon>Pseudomonadati</taxon>
        <taxon>Thermodesulfobacteriota</taxon>
        <taxon>Desulfobacteria</taxon>
        <taxon>Desulfobacterales</taxon>
        <taxon>Desulfosarcinaceae</taxon>
        <taxon>Desulfosarcina</taxon>
    </lineage>
</organism>
<name>A0A5K8AK60_9BACT</name>
<reference evidence="1 2" key="1">
    <citation type="submission" date="2019-11" db="EMBL/GenBank/DDBJ databases">
        <title>Comparative genomics of hydrocarbon-degrading Desulfosarcina strains.</title>
        <authorList>
            <person name="Watanabe M."/>
            <person name="Kojima H."/>
            <person name="Fukui M."/>
        </authorList>
    </citation>
    <scope>NUCLEOTIDE SEQUENCE [LARGE SCALE GENOMIC DNA]</scope>
    <source>
        <strain evidence="2">oXyS1</strain>
    </source>
</reference>